<dbReference type="SUPFAM" id="SSF49899">
    <property type="entry name" value="Concanavalin A-like lectins/glucanases"/>
    <property type="match status" value="1"/>
</dbReference>
<evidence type="ECO:0000313" key="4">
    <source>
        <dbReference type="EMBL" id="GAA4680266.1"/>
    </source>
</evidence>
<dbReference type="PROSITE" id="PS51257">
    <property type="entry name" value="PROKAR_LIPOPROTEIN"/>
    <property type="match status" value="1"/>
</dbReference>
<protein>
    <recommendedName>
        <fullName evidence="3">GH16 domain-containing protein</fullName>
    </recommendedName>
</protein>
<dbReference type="Proteomes" id="UP001501295">
    <property type="component" value="Unassembled WGS sequence"/>
</dbReference>
<keyword evidence="2" id="KW-0732">Signal</keyword>
<comment type="similarity">
    <text evidence="1">Belongs to the glycosyl hydrolase 16 family.</text>
</comment>
<accession>A0ABP8W3E3</accession>
<feature type="signal peptide" evidence="2">
    <location>
        <begin position="1"/>
        <end position="25"/>
    </location>
</feature>
<evidence type="ECO:0000259" key="3">
    <source>
        <dbReference type="PROSITE" id="PS51762"/>
    </source>
</evidence>
<dbReference type="CDD" id="cd08023">
    <property type="entry name" value="GH16_laminarinase_like"/>
    <property type="match status" value="1"/>
</dbReference>
<comment type="caution">
    <text evidence="4">The sequence shown here is derived from an EMBL/GenBank/DDBJ whole genome shotgun (WGS) entry which is preliminary data.</text>
</comment>
<name>A0ABP8W3E3_9MICO</name>
<proteinExistence type="inferred from homology"/>
<dbReference type="Pfam" id="PF00722">
    <property type="entry name" value="Glyco_hydro_16"/>
    <property type="match status" value="1"/>
</dbReference>
<keyword evidence="5" id="KW-1185">Reference proteome</keyword>
<dbReference type="InterPro" id="IPR000757">
    <property type="entry name" value="Beta-glucanase-like"/>
</dbReference>
<evidence type="ECO:0000256" key="1">
    <source>
        <dbReference type="ARBA" id="ARBA00006865"/>
    </source>
</evidence>
<dbReference type="Gene3D" id="2.60.120.200">
    <property type="match status" value="1"/>
</dbReference>
<dbReference type="PANTHER" id="PTHR10963:SF55">
    <property type="entry name" value="GLYCOSIDE HYDROLASE FAMILY 16 PROTEIN"/>
    <property type="match status" value="1"/>
</dbReference>
<gene>
    <name evidence="4" type="ORF">GCM10025780_26850</name>
</gene>
<dbReference type="RefSeq" id="WP_345376412.1">
    <property type="nucleotide sequence ID" value="NZ_BAABLM010000005.1"/>
</dbReference>
<feature type="domain" description="GH16" evidence="3">
    <location>
        <begin position="39"/>
        <end position="295"/>
    </location>
</feature>
<reference evidence="5" key="1">
    <citation type="journal article" date="2019" name="Int. J. Syst. Evol. Microbiol.">
        <title>The Global Catalogue of Microorganisms (GCM) 10K type strain sequencing project: providing services to taxonomists for standard genome sequencing and annotation.</title>
        <authorList>
            <consortium name="The Broad Institute Genomics Platform"/>
            <consortium name="The Broad Institute Genome Sequencing Center for Infectious Disease"/>
            <person name="Wu L."/>
            <person name="Ma J."/>
        </authorList>
    </citation>
    <scope>NUCLEOTIDE SEQUENCE [LARGE SCALE GENOMIC DNA]</scope>
    <source>
        <strain evidence="5">JCM 18956</strain>
    </source>
</reference>
<dbReference type="InterPro" id="IPR013320">
    <property type="entry name" value="ConA-like_dom_sf"/>
</dbReference>
<dbReference type="EMBL" id="BAABLM010000005">
    <property type="protein sequence ID" value="GAA4680266.1"/>
    <property type="molecule type" value="Genomic_DNA"/>
</dbReference>
<organism evidence="4 5">
    <name type="scientific">Frondihabitans cladoniiphilus</name>
    <dbReference type="NCBI Taxonomy" id="715785"/>
    <lineage>
        <taxon>Bacteria</taxon>
        <taxon>Bacillati</taxon>
        <taxon>Actinomycetota</taxon>
        <taxon>Actinomycetes</taxon>
        <taxon>Micrococcales</taxon>
        <taxon>Microbacteriaceae</taxon>
        <taxon>Frondihabitans</taxon>
    </lineage>
</organism>
<evidence type="ECO:0000256" key="2">
    <source>
        <dbReference type="SAM" id="SignalP"/>
    </source>
</evidence>
<evidence type="ECO:0000313" key="5">
    <source>
        <dbReference type="Proteomes" id="UP001501295"/>
    </source>
</evidence>
<sequence>MSHLLRRRVRAVVAAATLVAVSALLTGCATTEMVPGAAPAAASTPSPTRSVLFYDGFDGAAGSAVDASKWTNIVSGNGNGNHELQYDTAGTANAALDGQGDLAVTARYATETNACWYGVCKYTSARLSTAGKFSVKYGVVEARMKLPAGVGLWSAFWMLGADVDTNPWPGAGEIDVMEHVGTQPTASQGTLHGPGYQGGDSQEGGFTLTNGQTFSDSFHTFAVDWEPNKVQFLVDGHVYRTETPQTVTGTWVFNKRFNILLDLAVPGSPTIMTDSAPDFPGTLLVDYVAVYGQKH</sequence>
<dbReference type="InterPro" id="IPR050546">
    <property type="entry name" value="Glycosyl_Hydrlase_16"/>
</dbReference>
<feature type="chain" id="PRO_5046774987" description="GH16 domain-containing protein" evidence="2">
    <location>
        <begin position="26"/>
        <end position="295"/>
    </location>
</feature>
<dbReference type="PROSITE" id="PS51762">
    <property type="entry name" value="GH16_2"/>
    <property type="match status" value="1"/>
</dbReference>
<dbReference type="PANTHER" id="PTHR10963">
    <property type="entry name" value="GLYCOSYL HYDROLASE-RELATED"/>
    <property type="match status" value="1"/>
</dbReference>